<sequence length="127" mass="14176">MSTQPRIEDIVTADFKKGLELLDRTMPSWRTKVREPIAISDATFSPIAQITGQDFFQADLSTFGYDREAATAAHGADRVARQEWAADFGLSTGEKHQKDADGHWSLGTLRRAIDKLNELWNLELGLA</sequence>
<proteinExistence type="predicted"/>
<comment type="caution">
    <text evidence="1">The sequence shown here is derived from an EMBL/GenBank/DDBJ whole genome shotgun (WGS) entry which is preliminary data.</text>
</comment>
<reference evidence="1 2" key="1">
    <citation type="journal article" date="2016" name="Nat. Commun.">
        <title>Thousands of microbial genomes shed light on interconnected biogeochemical processes in an aquifer system.</title>
        <authorList>
            <person name="Anantharaman K."/>
            <person name="Brown C.T."/>
            <person name="Hug L.A."/>
            <person name="Sharon I."/>
            <person name="Castelle C.J."/>
            <person name="Probst A.J."/>
            <person name="Thomas B.C."/>
            <person name="Singh A."/>
            <person name="Wilkins M.J."/>
            <person name="Karaoz U."/>
            <person name="Brodie E.L."/>
            <person name="Williams K.H."/>
            <person name="Hubbard S.S."/>
            <person name="Banfield J.F."/>
        </authorList>
    </citation>
    <scope>NUCLEOTIDE SEQUENCE [LARGE SCALE GENOMIC DNA]</scope>
</reference>
<dbReference type="AlphaFoldDB" id="A0A1F4Y4S0"/>
<accession>A0A1F4Y4S0</accession>
<organism evidence="1 2">
    <name type="scientific">Candidatus Adlerbacteria bacterium RIFOXYC1_FULL_48_26</name>
    <dbReference type="NCBI Taxonomy" id="1797247"/>
    <lineage>
        <taxon>Bacteria</taxon>
        <taxon>Candidatus Adleribacteriota</taxon>
    </lineage>
</organism>
<dbReference type="EMBL" id="MEXB01000002">
    <property type="protein sequence ID" value="OGC88868.1"/>
    <property type="molecule type" value="Genomic_DNA"/>
</dbReference>
<evidence type="ECO:0000313" key="1">
    <source>
        <dbReference type="EMBL" id="OGC88868.1"/>
    </source>
</evidence>
<dbReference type="Proteomes" id="UP000176568">
    <property type="component" value="Unassembled WGS sequence"/>
</dbReference>
<protein>
    <submittedName>
        <fullName evidence="1">Uncharacterized protein</fullName>
    </submittedName>
</protein>
<evidence type="ECO:0000313" key="2">
    <source>
        <dbReference type="Proteomes" id="UP000176568"/>
    </source>
</evidence>
<gene>
    <name evidence="1" type="ORF">A2419_02465</name>
</gene>
<name>A0A1F4Y4S0_9BACT</name>